<keyword evidence="1" id="KW-1133">Transmembrane helix</keyword>
<evidence type="ECO:0000256" key="1">
    <source>
        <dbReference type="SAM" id="Phobius"/>
    </source>
</evidence>
<feature type="transmembrane region" description="Helical" evidence="1">
    <location>
        <begin position="89"/>
        <end position="113"/>
    </location>
</feature>
<dbReference type="WBParaSite" id="L893_g31541.t1">
    <property type="protein sequence ID" value="L893_g31541.t1"/>
    <property type="gene ID" value="L893_g31541"/>
</dbReference>
<reference evidence="3" key="1">
    <citation type="submission" date="2016-11" db="UniProtKB">
        <authorList>
            <consortium name="WormBaseParasite"/>
        </authorList>
    </citation>
    <scope>IDENTIFICATION</scope>
</reference>
<feature type="transmembrane region" description="Helical" evidence="1">
    <location>
        <begin position="45"/>
        <end position="69"/>
    </location>
</feature>
<name>A0A1I7ZZQ1_9BILA</name>
<organism evidence="2 3">
    <name type="scientific">Steinernema glaseri</name>
    <dbReference type="NCBI Taxonomy" id="37863"/>
    <lineage>
        <taxon>Eukaryota</taxon>
        <taxon>Metazoa</taxon>
        <taxon>Ecdysozoa</taxon>
        <taxon>Nematoda</taxon>
        <taxon>Chromadorea</taxon>
        <taxon>Rhabditida</taxon>
        <taxon>Tylenchina</taxon>
        <taxon>Panagrolaimomorpha</taxon>
        <taxon>Strongyloidoidea</taxon>
        <taxon>Steinernematidae</taxon>
        <taxon>Steinernema</taxon>
    </lineage>
</organism>
<accession>A0A1I7ZZQ1</accession>
<keyword evidence="2" id="KW-1185">Reference proteome</keyword>
<feature type="transmembrane region" description="Helical" evidence="1">
    <location>
        <begin position="177"/>
        <end position="202"/>
    </location>
</feature>
<evidence type="ECO:0000313" key="2">
    <source>
        <dbReference type="Proteomes" id="UP000095287"/>
    </source>
</evidence>
<sequence>MTNAHEALYNQLLDYTAVIHCSTKIAAVLLILFATPQKMRPLSLYLLNGMLWNFAANIVLAFVHIYPLFPVLCFRIDGLASSANTTITGQALFVALIVCVLNCTSAHAAIFFYRYMIFAHTATLVKWRYRCRFILAIWHTATAGITVVVYGACMTATAERNLRICFKTDGWQHPTAVMALLLSFAFAIAVGTISTVLLLYSFHKKKAVMSPQLLNSHKGILRVLLAVTTVPAFFGAVPVTVIVIYTLQPQLPFAKEIVLVFLVIIANYGSIYAVVVIVAIKPYREAACSSLLGMLCCKRTHHG</sequence>
<feature type="transmembrane region" description="Helical" evidence="1">
    <location>
        <begin position="257"/>
        <end position="280"/>
    </location>
</feature>
<feature type="transmembrane region" description="Helical" evidence="1">
    <location>
        <begin position="133"/>
        <end position="157"/>
    </location>
</feature>
<dbReference type="InterPro" id="IPR019422">
    <property type="entry name" value="7TM_GPCR_serpentine_rcpt_Srh"/>
</dbReference>
<keyword evidence="1" id="KW-0472">Membrane</keyword>
<dbReference type="Pfam" id="PF10318">
    <property type="entry name" value="7TM_GPCR_Srh"/>
    <property type="match status" value="1"/>
</dbReference>
<keyword evidence="1" id="KW-0812">Transmembrane</keyword>
<protein>
    <submittedName>
        <fullName evidence="3">G_PROTEIN_RECEP_F1_2 domain-containing protein</fullName>
    </submittedName>
</protein>
<proteinExistence type="predicted"/>
<feature type="transmembrane region" description="Helical" evidence="1">
    <location>
        <begin position="12"/>
        <end position="33"/>
    </location>
</feature>
<dbReference type="Proteomes" id="UP000095287">
    <property type="component" value="Unplaced"/>
</dbReference>
<feature type="transmembrane region" description="Helical" evidence="1">
    <location>
        <begin position="223"/>
        <end position="245"/>
    </location>
</feature>
<evidence type="ECO:0000313" key="3">
    <source>
        <dbReference type="WBParaSite" id="L893_g31541.t1"/>
    </source>
</evidence>
<dbReference type="AlphaFoldDB" id="A0A1I7ZZQ1"/>